<dbReference type="GO" id="GO:0005743">
    <property type="term" value="C:mitochondrial inner membrane"/>
    <property type="evidence" value="ECO:0007669"/>
    <property type="project" value="UniProtKB-SubCell"/>
</dbReference>
<evidence type="ECO:0000256" key="2">
    <source>
        <dbReference type="ARBA" id="ARBA00006375"/>
    </source>
</evidence>
<keyword evidence="3 11" id="KW-0813">Transport</keyword>
<keyword evidence="9 10" id="KW-0472">Membrane</keyword>
<comment type="similarity">
    <text evidence="2 11">Belongs to the mitochondrial carrier (TC 2.A.29) family.</text>
</comment>
<feature type="repeat" description="Solcar" evidence="10">
    <location>
        <begin position="332"/>
        <end position="405"/>
    </location>
</feature>
<dbReference type="OrthoDB" id="427452at2759"/>
<dbReference type="Gene3D" id="1.50.40.10">
    <property type="entry name" value="Mitochondrial carrier domain"/>
    <property type="match status" value="1"/>
</dbReference>
<accession>A0A812TGB8</accession>
<dbReference type="InterPro" id="IPR044677">
    <property type="entry name" value="SLC25A3/Pic2/Mir1-like"/>
</dbReference>
<evidence type="ECO:0000256" key="12">
    <source>
        <dbReference type="SAM" id="MobiDB-lite"/>
    </source>
</evidence>
<evidence type="ECO:0000256" key="4">
    <source>
        <dbReference type="ARBA" id="ARBA00022692"/>
    </source>
</evidence>
<sequence length="431" mass="44711">FYRPTERALLAAAALSSLEVNLDGGEGFGVGLLAGAELPAPERPASLDPLFGPLGRSPVARERALDASQYLRLAISGAVCSAVVRAVLQPLEVVKTTQQPPSSEVLSPPNDKNAGETGDFQSTAKSLLEAGGFGALYKGTDATVLATGVMGFASFGLNELFRLNGRSLESMTGDATGQPSALLVLGASIAAVFVSDSWLNTCGPSPNLVSKGRKTLRIAAQGFIAAPFETLRVRVMAPTESRSWGDVAREGIQSFFLQRQLGFGLQGHEVHDKSAQHKSGELATVSKGFSELWAGLGPFWAREIPFSACSPILGSRCRGGLFSLFPAAADAASLQISAVAGAIAGLASAVVSNPADVIITQISSADAAGRRSPGKLDLWKGLGARSVYFAAICAQFLLYDSVKELLGVGSGDLQLVLDVFGISQTAESLLG</sequence>
<dbReference type="Pfam" id="PF00153">
    <property type="entry name" value="Mito_carr"/>
    <property type="match status" value="1"/>
</dbReference>
<evidence type="ECO:0000256" key="7">
    <source>
        <dbReference type="ARBA" id="ARBA00022989"/>
    </source>
</evidence>
<keyword evidence="8" id="KW-0496">Mitochondrion</keyword>
<dbReference type="EMBL" id="CAJNJA010024071">
    <property type="protein sequence ID" value="CAE7521713.1"/>
    <property type="molecule type" value="Genomic_DNA"/>
</dbReference>
<dbReference type="PANTHER" id="PTHR45671:SF12">
    <property type="entry name" value="MITOCHONDRIAL PHOSPHATE CARRIER PROTEIN"/>
    <property type="match status" value="1"/>
</dbReference>
<dbReference type="InterPro" id="IPR023395">
    <property type="entry name" value="MCP_dom_sf"/>
</dbReference>
<evidence type="ECO:0000313" key="14">
    <source>
        <dbReference type="Proteomes" id="UP000601435"/>
    </source>
</evidence>
<evidence type="ECO:0000256" key="3">
    <source>
        <dbReference type="ARBA" id="ARBA00022448"/>
    </source>
</evidence>
<proteinExistence type="inferred from homology"/>
<name>A0A812TGB8_9DINO</name>
<keyword evidence="6" id="KW-0999">Mitochondrion inner membrane</keyword>
<evidence type="ECO:0000256" key="5">
    <source>
        <dbReference type="ARBA" id="ARBA00022737"/>
    </source>
</evidence>
<dbReference type="GO" id="GO:0005315">
    <property type="term" value="F:phosphate transmembrane transporter activity"/>
    <property type="evidence" value="ECO:0007669"/>
    <property type="project" value="InterPro"/>
</dbReference>
<organism evidence="13 14">
    <name type="scientific">Symbiodinium necroappetens</name>
    <dbReference type="NCBI Taxonomy" id="1628268"/>
    <lineage>
        <taxon>Eukaryota</taxon>
        <taxon>Sar</taxon>
        <taxon>Alveolata</taxon>
        <taxon>Dinophyceae</taxon>
        <taxon>Suessiales</taxon>
        <taxon>Symbiodiniaceae</taxon>
        <taxon>Symbiodinium</taxon>
    </lineage>
</organism>
<comment type="caution">
    <text evidence="13">The sequence shown here is derived from an EMBL/GenBank/DDBJ whole genome shotgun (WGS) entry which is preliminary data.</text>
</comment>
<evidence type="ECO:0000313" key="13">
    <source>
        <dbReference type="EMBL" id="CAE7521713.1"/>
    </source>
</evidence>
<keyword evidence="7" id="KW-1133">Transmembrane helix</keyword>
<dbReference type="AlphaFoldDB" id="A0A812TGB8"/>
<reference evidence="13" key="1">
    <citation type="submission" date="2021-02" db="EMBL/GenBank/DDBJ databases">
        <authorList>
            <person name="Dougan E. K."/>
            <person name="Rhodes N."/>
            <person name="Thang M."/>
            <person name="Chan C."/>
        </authorList>
    </citation>
    <scope>NUCLEOTIDE SEQUENCE</scope>
</reference>
<feature type="region of interest" description="Disordered" evidence="12">
    <location>
        <begin position="97"/>
        <end position="119"/>
    </location>
</feature>
<keyword evidence="14" id="KW-1185">Reference proteome</keyword>
<gene>
    <name evidence="13" type="ORF">SNEC2469_LOCUS14923</name>
</gene>
<keyword evidence="5" id="KW-0677">Repeat</keyword>
<evidence type="ECO:0000256" key="8">
    <source>
        <dbReference type="ARBA" id="ARBA00023128"/>
    </source>
</evidence>
<comment type="subcellular location">
    <subcellularLocation>
        <location evidence="1">Mitochondrion inner membrane</location>
        <topology evidence="1">Multi-pass membrane protein</topology>
    </subcellularLocation>
</comment>
<dbReference type="InterPro" id="IPR018108">
    <property type="entry name" value="MCP_transmembrane"/>
</dbReference>
<dbReference type="GO" id="GO:1990547">
    <property type="term" value="P:mitochondrial phosphate ion transmembrane transport"/>
    <property type="evidence" value="ECO:0007669"/>
    <property type="project" value="InterPro"/>
</dbReference>
<feature type="repeat" description="Solcar" evidence="10">
    <location>
        <begin position="68"/>
        <end position="164"/>
    </location>
</feature>
<evidence type="ECO:0000256" key="6">
    <source>
        <dbReference type="ARBA" id="ARBA00022792"/>
    </source>
</evidence>
<evidence type="ECO:0000256" key="10">
    <source>
        <dbReference type="PROSITE-ProRule" id="PRU00282"/>
    </source>
</evidence>
<dbReference type="PANTHER" id="PTHR45671">
    <property type="entry name" value="SOLUTE CARRIER FAMILY 25 (MITOCHONDRIAL CARRIER PHOSPHATE CARRIER), MEMBER 3, LIKE-RELATED-RELATED"/>
    <property type="match status" value="1"/>
</dbReference>
<dbReference type="Proteomes" id="UP000601435">
    <property type="component" value="Unassembled WGS sequence"/>
</dbReference>
<evidence type="ECO:0000256" key="9">
    <source>
        <dbReference type="ARBA" id="ARBA00023136"/>
    </source>
</evidence>
<evidence type="ECO:0000256" key="1">
    <source>
        <dbReference type="ARBA" id="ARBA00004448"/>
    </source>
</evidence>
<dbReference type="PROSITE" id="PS50920">
    <property type="entry name" value="SOLCAR"/>
    <property type="match status" value="2"/>
</dbReference>
<evidence type="ECO:0000256" key="11">
    <source>
        <dbReference type="RuleBase" id="RU000488"/>
    </source>
</evidence>
<feature type="non-terminal residue" evidence="13">
    <location>
        <position position="1"/>
    </location>
</feature>
<dbReference type="SUPFAM" id="SSF103506">
    <property type="entry name" value="Mitochondrial carrier"/>
    <property type="match status" value="1"/>
</dbReference>
<protein>
    <submittedName>
        <fullName evidence="13">Uncharacterized protein</fullName>
    </submittedName>
</protein>
<keyword evidence="4 10" id="KW-0812">Transmembrane</keyword>